<evidence type="ECO:0000313" key="2">
    <source>
        <dbReference type="EMBL" id="RUO36104.1"/>
    </source>
</evidence>
<organism evidence="2 3">
    <name type="scientific">Aliidiomarina shirensis</name>
    <dbReference type="NCBI Taxonomy" id="1048642"/>
    <lineage>
        <taxon>Bacteria</taxon>
        <taxon>Pseudomonadati</taxon>
        <taxon>Pseudomonadota</taxon>
        <taxon>Gammaproteobacteria</taxon>
        <taxon>Alteromonadales</taxon>
        <taxon>Idiomarinaceae</taxon>
        <taxon>Aliidiomarina</taxon>
    </lineage>
</organism>
<name>A0A432WQQ1_9GAMM</name>
<reference evidence="3" key="1">
    <citation type="journal article" date="2018" name="Front. Microbiol.">
        <title>Genome-Based Analysis Reveals the Taxonomy and Diversity of the Family Idiomarinaceae.</title>
        <authorList>
            <person name="Liu Y."/>
            <person name="Lai Q."/>
            <person name="Shao Z."/>
        </authorList>
    </citation>
    <scope>NUCLEOTIDE SEQUENCE [LARGE SCALE GENOMIC DNA]</scope>
    <source>
        <strain evidence="3">AIS</strain>
    </source>
</reference>
<dbReference type="InterPro" id="IPR014976">
    <property type="entry name" value="AbpA_HamA_C"/>
</dbReference>
<dbReference type="Pfam" id="PF08878">
    <property type="entry name" value="HamA"/>
    <property type="match status" value="1"/>
</dbReference>
<dbReference type="AlphaFoldDB" id="A0A432WQQ1"/>
<proteinExistence type="predicted"/>
<protein>
    <submittedName>
        <fullName evidence="2">DUF1837 domain-containing protein</fullName>
    </submittedName>
</protein>
<feature type="domain" description="Anti-bacteriophage protein A/HamA C-terminal" evidence="1">
    <location>
        <begin position="12"/>
        <end position="274"/>
    </location>
</feature>
<evidence type="ECO:0000259" key="1">
    <source>
        <dbReference type="Pfam" id="PF08878"/>
    </source>
</evidence>
<dbReference type="OrthoDB" id="785623at2"/>
<accession>A0A432WQQ1</accession>
<evidence type="ECO:0000313" key="3">
    <source>
        <dbReference type="Proteomes" id="UP000286934"/>
    </source>
</evidence>
<gene>
    <name evidence="2" type="ORF">CWE13_09535</name>
</gene>
<dbReference type="EMBL" id="PIPP01000004">
    <property type="protein sequence ID" value="RUO36104.1"/>
    <property type="molecule type" value="Genomic_DNA"/>
</dbReference>
<keyword evidence="3" id="KW-1185">Reference proteome</keyword>
<comment type="caution">
    <text evidence="2">The sequence shown here is derived from an EMBL/GenBank/DDBJ whole genome shotgun (WGS) entry which is preliminary data.</text>
</comment>
<dbReference type="RefSeq" id="WP_126808098.1">
    <property type="nucleotide sequence ID" value="NZ_PIPP01000004.1"/>
</dbReference>
<sequence length="280" mass="31859">MVAPFNSHLVLEQRISDASLKAYCAGFDQNQFRFEPLVDVLTKVIPEFALGYHEGKSIPIELVVEKLREAAATVYTTEKYHKRGEFGELILHLLLRDFHNTIPLISKIYFKDSENSVVHGFDGVHITVGGDGKKLWLGESKLYADGKEGVKELAKDVSNHVNADFLKREFSLLKRKIPEDTPDIQYWRDLMAKEQKLENIFSSIVIPMVCTYSSSLYQNHAEATQQYIDDFSTEIYSLNSIFSDKLIDTNVEIVLMLLPVPDKSELNAALDNRLKNMQGI</sequence>
<dbReference type="Proteomes" id="UP000286934">
    <property type="component" value="Unassembled WGS sequence"/>
</dbReference>